<sequence length="114" mass="12944">MTRLENQEFLKQVSALLEKNSGKSIYITQKRLSYDITKDIEGAAGSGKESYSVLVRVTDGNKDKSKRVKLSTEIAPNQLETFWNEYANILKSGLKGLKKKDKKKAKKRAKKIHN</sequence>
<keyword evidence="6 7" id="KW-0687">Ribonucleoprotein</keyword>
<dbReference type="RefSeq" id="XP_013934909.1">
    <property type="nucleotide sequence ID" value="XM_014079434.1"/>
</dbReference>
<proteinExistence type="inferred from homology"/>
<dbReference type="GO" id="GO:0005786">
    <property type="term" value="C:signal recognition particle, endoplasmic reticulum targeting"/>
    <property type="evidence" value="ECO:0007669"/>
    <property type="project" value="UniProtKB-UniRule"/>
</dbReference>
<dbReference type="GO" id="GO:0006614">
    <property type="term" value="P:SRP-dependent cotranslational protein targeting to membrane"/>
    <property type="evidence" value="ECO:0007669"/>
    <property type="project" value="UniProtKB-UniRule"/>
</dbReference>
<dbReference type="Proteomes" id="UP000008673">
    <property type="component" value="Unassembled WGS sequence"/>
</dbReference>
<dbReference type="Pfam" id="PF02290">
    <property type="entry name" value="SRP14"/>
    <property type="match status" value="1"/>
</dbReference>
<reference evidence="8 9" key="1">
    <citation type="journal article" date="2013" name="BMC Genomics">
        <title>Genome sequence and analysis of methylotrophic yeast Hansenula polymorpha DL1.</title>
        <authorList>
            <person name="Ravin N.V."/>
            <person name="Eldarov M.A."/>
            <person name="Kadnikov V.V."/>
            <person name="Beletsky A.V."/>
            <person name="Schneider J."/>
            <person name="Mardanova E.S."/>
            <person name="Smekalova E.M."/>
            <person name="Zvereva M.I."/>
            <person name="Dontsova O.A."/>
            <person name="Mardanov A.V."/>
            <person name="Skryabin K.G."/>
        </authorList>
    </citation>
    <scope>NUCLEOTIDE SEQUENCE [LARGE SCALE GENOMIC DNA]</scope>
    <source>
        <strain evidence="9">ATCC 26012 / BCRC 20466 / JCM 22074 / NRRL Y-7560 / DL-1</strain>
    </source>
</reference>
<accession>W1QEX0</accession>
<dbReference type="KEGG" id="opa:HPODL_05180"/>
<keyword evidence="3 7" id="KW-0963">Cytoplasm</keyword>
<evidence type="ECO:0000313" key="8">
    <source>
        <dbReference type="EMBL" id="ESX00103.1"/>
    </source>
</evidence>
<dbReference type="InterPro" id="IPR009018">
    <property type="entry name" value="Signal_recog_particle_SRP9/14"/>
</dbReference>
<evidence type="ECO:0000256" key="5">
    <source>
        <dbReference type="ARBA" id="ARBA00023135"/>
    </source>
</evidence>
<gene>
    <name evidence="8" type="ORF">HPODL_05180</name>
</gene>
<comment type="subcellular location">
    <subcellularLocation>
        <location evidence="1 7">Cytoplasm</location>
    </subcellularLocation>
</comment>
<dbReference type="PANTHER" id="PTHR12013">
    <property type="entry name" value="SIGNAL RECOGNITION PARTICLE 14 KD PROTEIN"/>
    <property type="match status" value="1"/>
</dbReference>
<evidence type="ECO:0000256" key="7">
    <source>
        <dbReference type="RuleBase" id="RU368100"/>
    </source>
</evidence>
<dbReference type="STRING" id="871575.W1QEX0"/>
<keyword evidence="5 7" id="KW-0733">Signal recognition particle</keyword>
<keyword evidence="4 7" id="KW-0694">RNA-binding</keyword>
<dbReference type="OrthoDB" id="19209at2759"/>
<dbReference type="GO" id="GO:0008312">
    <property type="term" value="F:7S RNA binding"/>
    <property type="evidence" value="ECO:0007669"/>
    <property type="project" value="UniProtKB-UniRule"/>
</dbReference>
<evidence type="ECO:0000256" key="2">
    <source>
        <dbReference type="ARBA" id="ARBA00010349"/>
    </source>
</evidence>
<evidence type="ECO:0000313" key="9">
    <source>
        <dbReference type="Proteomes" id="UP000008673"/>
    </source>
</evidence>
<comment type="caution">
    <text evidence="8">The sequence shown here is derived from an EMBL/GenBank/DDBJ whole genome shotgun (WGS) entry which is preliminary data.</text>
</comment>
<organism evidence="8 9">
    <name type="scientific">Ogataea parapolymorpha (strain ATCC 26012 / BCRC 20466 / JCM 22074 / NRRL Y-7560 / DL-1)</name>
    <name type="common">Yeast</name>
    <name type="synonym">Hansenula polymorpha</name>
    <dbReference type="NCBI Taxonomy" id="871575"/>
    <lineage>
        <taxon>Eukaryota</taxon>
        <taxon>Fungi</taxon>
        <taxon>Dikarya</taxon>
        <taxon>Ascomycota</taxon>
        <taxon>Saccharomycotina</taxon>
        <taxon>Pichiomycetes</taxon>
        <taxon>Pichiales</taxon>
        <taxon>Pichiaceae</taxon>
        <taxon>Ogataea</taxon>
    </lineage>
</organism>
<dbReference type="eggNOG" id="ENOG502SCBK">
    <property type="taxonomic scope" value="Eukaryota"/>
</dbReference>
<dbReference type="OMA" id="NAPNPKT"/>
<evidence type="ECO:0000256" key="6">
    <source>
        <dbReference type="ARBA" id="ARBA00023274"/>
    </source>
</evidence>
<dbReference type="HOGENOM" id="CLU_094309_3_0_1"/>
<dbReference type="GO" id="GO:0030942">
    <property type="term" value="F:endoplasmic reticulum signal peptide binding"/>
    <property type="evidence" value="ECO:0007669"/>
    <property type="project" value="UniProtKB-UniRule"/>
</dbReference>
<keyword evidence="9" id="KW-1185">Reference proteome</keyword>
<comment type="similarity">
    <text evidence="2 7">Belongs to the SRP14 family.</text>
</comment>
<comment type="subunit">
    <text evidence="7">Component of a fungal signal recognition particle (SRP) complex that consists of a 7SL RNA molecule (scR1) and at least six protein subunits: SRP72, SRP68, SRP54, SEC65, SRP21 and SRP14.</text>
</comment>
<dbReference type="SUPFAM" id="SSF54762">
    <property type="entry name" value="Signal recognition particle alu RNA binding heterodimer, SRP9/14"/>
    <property type="match status" value="1"/>
</dbReference>
<evidence type="ECO:0000256" key="4">
    <source>
        <dbReference type="ARBA" id="ARBA00022884"/>
    </source>
</evidence>
<protein>
    <recommendedName>
        <fullName evidence="7">Signal recognition particle subunit SRP14</fullName>
    </recommendedName>
    <alternativeName>
        <fullName evidence="7">Signal recognition particle 14 kDa protein</fullName>
    </alternativeName>
</protein>
<evidence type="ECO:0000256" key="3">
    <source>
        <dbReference type="ARBA" id="ARBA00022490"/>
    </source>
</evidence>
<comment type="function">
    <text evidence="7">Component of the signal recognition particle (SRP) complex, a ribonucleoprotein complex that mediates the cotranslational targeting of secretory and membrane proteins to the endoplasmic reticulum (ER).</text>
</comment>
<dbReference type="Gene3D" id="3.30.720.10">
    <property type="entry name" value="Signal recognition particle alu RNA binding heterodimer, srp9/1"/>
    <property type="match status" value="1"/>
</dbReference>
<name>W1QEX0_OGAPD</name>
<evidence type="ECO:0000256" key="1">
    <source>
        <dbReference type="ARBA" id="ARBA00004496"/>
    </source>
</evidence>
<dbReference type="AlphaFoldDB" id="W1QEX0"/>
<dbReference type="GeneID" id="25774603"/>
<dbReference type="InterPro" id="IPR003210">
    <property type="entry name" value="Signal_recog_particle_SRP14"/>
</dbReference>
<dbReference type="EMBL" id="AEOI02000006">
    <property type="protein sequence ID" value="ESX00103.1"/>
    <property type="molecule type" value="Genomic_DNA"/>
</dbReference>